<sequence>MHLSPRDAIFAKKRRVNIRESVGEIYEELICPYPPGIPVLIPGEVITEEALSYLLSVLRMGAAIRGAADPQLSSILVCGI</sequence>
<dbReference type="AlphaFoldDB" id="A0A9E7JB48"/>
<name>A0A9E7JB48_9LILI</name>
<keyword evidence="2" id="KW-0663">Pyridoxal phosphate</keyword>
<dbReference type="PANTHER" id="PTHR43277">
    <property type="entry name" value="ARGININE DECARBOXYLASE"/>
    <property type="match status" value="1"/>
</dbReference>
<evidence type="ECO:0000256" key="2">
    <source>
        <dbReference type="ARBA" id="ARBA00022898"/>
    </source>
</evidence>
<dbReference type="PANTHER" id="PTHR43277:SF4">
    <property type="entry name" value="ARGININE DECARBOXYLASE"/>
    <property type="match status" value="1"/>
</dbReference>
<dbReference type="InterPro" id="IPR036633">
    <property type="entry name" value="Prn/Lys/Arg_de-COase_C_sf"/>
</dbReference>
<dbReference type="Pfam" id="PF03711">
    <property type="entry name" value="OKR_DC_1_C"/>
    <property type="match status" value="1"/>
</dbReference>
<proteinExistence type="predicted"/>
<dbReference type="InterPro" id="IPR008286">
    <property type="entry name" value="Prn/Lys/Arg_de-COase_C"/>
</dbReference>
<dbReference type="EMBL" id="CP097502">
    <property type="protein sequence ID" value="URD74685.1"/>
    <property type="molecule type" value="Genomic_DNA"/>
</dbReference>
<gene>
    <name evidence="4" type="ORF">MUK42_23991</name>
</gene>
<dbReference type="Gene3D" id="3.90.100.10">
    <property type="entry name" value="Orn/Lys/Arg decarboxylase, C-terminal domain"/>
    <property type="match status" value="1"/>
</dbReference>
<evidence type="ECO:0000256" key="1">
    <source>
        <dbReference type="ARBA" id="ARBA00001933"/>
    </source>
</evidence>
<dbReference type="SMR" id="A0A9E7JB48"/>
<organism evidence="4 5">
    <name type="scientific">Musa troglodytarum</name>
    <name type="common">fe'i banana</name>
    <dbReference type="NCBI Taxonomy" id="320322"/>
    <lineage>
        <taxon>Eukaryota</taxon>
        <taxon>Viridiplantae</taxon>
        <taxon>Streptophyta</taxon>
        <taxon>Embryophyta</taxon>
        <taxon>Tracheophyta</taxon>
        <taxon>Spermatophyta</taxon>
        <taxon>Magnoliopsida</taxon>
        <taxon>Liliopsida</taxon>
        <taxon>Zingiberales</taxon>
        <taxon>Musaceae</taxon>
        <taxon>Musa</taxon>
    </lineage>
</organism>
<dbReference type="OrthoDB" id="5978656at2759"/>
<comment type="cofactor">
    <cofactor evidence="1">
        <name>pyridoxal 5'-phosphate</name>
        <dbReference type="ChEBI" id="CHEBI:597326"/>
    </cofactor>
</comment>
<dbReference type="InterPro" id="IPR052357">
    <property type="entry name" value="Orn_Lys_Arg_decarboxylase-I"/>
</dbReference>
<dbReference type="SUPFAM" id="SSF55904">
    <property type="entry name" value="Ornithine decarboxylase C-terminal domain"/>
    <property type="match status" value="1"/>
</dbReference>
<evidence type="ECO:0000259" key="3">
    <source>
        <dbReference type="Pfam" id="PF03711"/>
    </source>
</evidence>
<evidence type="ECO:0000313" key="5">
    <source>
        <dbReference type="Proteomes" id="UP001055439"/>
    </source>
</evidence>
<evidence type="ECO:0000313" key="4">
    <source>
        <dbReference type="EMBL" id="URD74685.1"/>
    </source>
</evidence>
<keyword evidence="5" id="KW-1185">Reference proteome</keyword>
<dbReference type="Proteomes" id="UP001055439">
    <property type="component" value="Chromosome 1"/>
</dbReference>
<protein>
    <submittedName>
        <fullName evidence="4">Orn/Lys/Arg decarboxylase, C-terminal domain</fullName>
    </submittedName>
</protein>
<feature type="domain" description="Orn/Lys/Arg decarboxylase C-terminal" evidence="3">
    <location>
        <begin position="12"/>
        <end position="61"/>
    </location>
</feature>
<dbReference type="GO" id="GO:0003824">
    <property type="term" value="F:catalytic activity"/>
    <property type="evidence" value="ECO:0007669"/>
    <property type="project" value="InterPro"/>
</dbReference>
<accession>A0A9E7JB48</accession>
<reference evidence="4" key="1">
    <citation type="submission" date="2022-05" db="EMBL/GenBank/DDBJ databases">
        <title>The Musa troglodytarum L. genome provides insights into the mechanism of non-climacteric behaviour and enrichment of carotenoids.</title>
        <authorList>
            <person name="Wang J."/>
        </authorList>
    </citation>
    <scope>NUCLEOTIDE SEQUENCE</scope>
    <source>
        <tissue evidence="4">Leaf</tissue>
    </source>
</reference>